<comment type="function">
    <text evidence="7">The normal physiological role of the enzyme is unknown, but it is not essential for the viability of yeast cells. Has aminopeptidase activity, shortening substrate peptides sequentially by 1 amino acid. Has bleomycin hydrolase activity, which can protect the cell from the toxic effects of bleomycin. Has homocysteine-thiolactonase activity, protecting the cell against homocysteine toxicity. Acts as a repressor in the GAL4 regulatory system, but this does not require either the peptidase or nucleic acid-binding activities.</text>
</comment>
<keyword evidence="12" id="KW-1185">Reference proteome</keyword>
<organism evidence="11 12">
    <name type="scientific">Mycena citricolor</name>
    <dbReference type="NCBI Taxonomy" id="2018698"/>
    <lineage>
        <taxon>Eukaryota</taxon>
        <taxon>Fungi</taxon>
        <taxon>Dikarya</taxon>
        <taxon>Basidiomycota</taxon>
        <taxon>Agaricomycotina</taxon>
        <taxon>Agaricomycetes</taxon>
        <taxon>Agaricomycetidae</taxon>
        <taxon>Agaricales</taxon>
        <taxon>Marasmiineae</taxon>
        <taxon>Mycenaceae</taxon>
        <taxon>Mycena</taxon>
    </lineage>
</organism>
<dbReference type="PROSITE" id="PS00139">
    <property type="entry name" value="THIOL_PROTEASE_CYS"/>
    <property type="match status" value="1"/>
</dbReference>
<proteinExistence type="inferred from homology"/>
<dbReference type="GO" id="GO:0005739">
    <property type="term" value="C:mitochondrion"/>
    <property type="evidence" value="ECO:0007669"/>
    <property type="project" value="UniProtKB-SubCell"/>
</dbReference>
<dbReference type="SUPFAM" id="SSF54001">
    <property type="entry name" value="Cysteine proteinases"/>
    <property type="match status" value="1"/>
</dbReference>
<protein>
    <recommendedName>
        <fullName evidence="3 9">Cysteine proteinase 1, mitochondrial</fullName>
        <ecNumber evidence="2 9">3.4.22.40</ecNumber>
    </recommendedName>
</protein>
<evidence type="ECO:0000256" key="9">
    <source>
        <dbReference type="PIRNR" id="PIRNR005700"/>
    </source>
</evidence>
<feature type="active site" evidence="10">
    <location>
        <position position="427"/>
    </location>
</feature>
<dbReference type="PIRSF" id="PIRSF005700">
    <property type="entry name" value="PepC"/>
    <property type="match status" value="1"/>
</dbReference>
<dbReference type="PANTHER" id="PTHR10363">
    <property type="entry name" value="BLEOMYCIN HYDROLASE"/>
    <property type="match status" value="1"/>
</dbReference>
<dbReference type="InterPro" id="IPR000169">
    <property type="entry name" value="Pept_cys_AS"/>
</dbReference>
<keyword evidence="6 9" id="KW-0788">Thiol protease</keyword>
<keyword evidence="9" id="KW-0963">Cytoplasm</keyword>
<dbReference type="Proteomes" id="UP001295794">
    <property type="component" value="Unassembled WGS sequence"/>
</dbReference>
<dbReference type="CDD" id="cd00585">
    <property type="entry name" value="Peptidase_C1B"/>
    <property type="match status" value="1"/>
</dbReference>
<dbReference type="EC" id="3.4.22.40" evidence="2 9"/>
<comment type="catalytic activity">
    <reaction evidence="1 9">
        <text>Inactivates bleomycin B2 (a cytotoxic glycometallopeptide) by hydrolysis of a carboxyamide bond of beta-aminoalanine, but also shows general aminopeptidase activity. The specificity varies somewhat with source, but amino acid arylamides of Met, Leu and Ala are preferred.</text>
        <dbReference type="EC" id="3.4.22.40"/>
    </reaction>
</comment>
<comment type="caution">
    <text evidence="11">The sequence shown here is derived from an EMBL/GenBank/DDBJ whole genome shotgun (WGS) entry which is preliminary data.</text>
</comment>
<feature type="active site" evidence="10">
    <location>
        <position position="125"/>
    </location>
</feature>
<evidence type="ECO:0000313" key="11">
    <source>
        <dbReference type="EMBL" id="CAK5278847.1"/>
    </source>
</evidence>
<reference evidence="11" key="1">
    <citation type="submission" date="2023-11" db="EMBL/GenBank/DDBJ databases">
        <authorList>
            <person name="De Vega J J."/>
            <person name="De Vega J J."/>
        </authorList>
    </citation>
    <scope>NUCLEOTIDE SEQUENCE</scope>
</reference>
<name>A0AAD2Q6B4_9AGAR</name>
<evidence type="ECO:0000256" key="10">
    <source>
        <dbReference type="PIRSR" id="PIRSR005700-1"/>
    </source>
</evidence>
<evidence type="ECO:0000256" key="7">
    <source>
        <dbReference type="ARBA" id="ARBA00025347"/>
    </source>
</evidence>
<evidence type="ECO:0000313" key="12">
    <source>
        <dbReference type="Proteomes" id="UP001295794"/>
    </source>
</evidence>
<feature type="active site" evidence="10">
    <location>
        <position position="449"/>
    </location>
</feature>
<keyword evidence="5 9" id="KW-0378">Hydrolase</keyword>
<dbReference type="PANTHER" id="PTHR10363:SF2">
    <property type="entry name" value="BLEOMYCIN HYDROLASE"/>
    <property type="match status" value="1"/>
</dbReference>
<dbReference type="EMBL" id="CAVNYO010000429">
    <property type="protein sequence ID" value="CAK5278847.1"/>
    <property type="molecule type" value="Genomic_DNA"/>
</dbReference>
<dbReference type="GO" id="GO:0006508">
    <property type="term" value="P:proteolysis"/>
    <property type="evidence" value="ECO:0007669"/>
    <property type="project" value="UniProtKB-KW"/>
</dbReference>
<comment type="similarity">
    <text evidence="9">Belongs to the peptidase C1 family.</text>
</comment>
<dbReference type="InterPro" id="IPR004134">
    <property type="entry name" value="Peptidase_C1B"/>
</dbReference>
<keyword evidence="9" id="KW-0496">Mitochondrion</keyword>
<evidence type="ECO:0000256" key="3">
    <source>
        <dbReference type="ARBA" id="ARBA00016900"/>
    </source>
</evidence>
<sequence>MGSAPSKATGPYMSMYPAPPLAPENEKLSAAAVRPERELEDRLQNLTIAASAPRSLDGALTASNISTWESTASAPVHAVTRAVLARTDVNALQRREAHRADHHTFNTVLDFKTGPIANQRGSGRCWLFAATNVMRYPVMRKLNLDKFELSQNYLYFYDKLEKANYFLEQAITFADVPLNSRLLSHLSTDLISDGGQFDMLINLIEKHGIVPQDVYPESFHSMLSAPMNTILKTKIREHGFVLRQAVRQLRAQGLTDESVLAVTRAQKEKLMAETYRMLTAMLGVPVLADEAFTWSYHDKDGKYGEWTGTPKQFAKTFLGSQVSESISLINDPRNAYSEAYTVTDMGNVWGGRPVVYVNTSAEMLKSLVVKMIKAGEPVFFGCDVLKHEDRFEGFLDLDLFEYEKAFDIKFPMNKAQRLEVGESIMTHAMVFTGVHLDEQGRAVRFKVENAWGTGVARQGWFTMGADWFEQWVYQIVVPKRFVPAELVKAFETGHRTEFKPWDPMGALA</sequence>
<dbReference type="GO" id="GO:0004197">
    <property type="term" value="F:cysteine-type endopeptidase activity"/>
    <property type="evidence" value="ECO:0007669"/>
    <property type="project" value="UniProtKB-EC"/>
</dbReference>
<dbReference type="InterPro" id="IPR038765">
    <property type="entry name" value="Papain-like_cys_pep_sf"/>
</dbReference>
<keyword evidence="4 9" id="KW-0645">Protease</keyword>
<comment type="function">
    <text evidence="9">Has aminopeptidase activity, shortening substrate peptides sequentially by 1 amino acid. Has bleomycin hydrolase activity, which can protect the cell from the toxic effects of bleomycin. Has homocysteine-thiolactonase activity, protecting the cell against homocysteine toxicity.</text>
</comment>
<dbReference type="GO" id="GO:0009636">
    <property type="term" value="P:response to toxic substance"/>
    <property type="evidence" value="ECO:0007669"/>
    <property type="project" value="TreeGrafter"/>
</dbReference>
<evidence type="ECO:0000256" key="6">
    <source>
        <dbReference type="ARBA" id="ARBA00022807"/>
    </source>
</evidence>
<accession>A0AAD2Q6B4</accession>
<dbReference type="Pfam" id="PF03051">
    <property type="entry name" value="Peptidase_C1_2"/>
    <property type="match status" value="1"/>
</dbReference>
<dbReference type="GO" id="GO:0043418">
    <property type="term" value="P:homocysteine catabolic process"/>
    <property type="evidence" value="ECO:0007669"/>
    <property type="project" value="TreeGrafter"/>
</dbReference>
<evidence type="ECO:0000256" key="1">
    <source>
        <dbReference type="ARBA" id="ARBA00000423"/>
    </source>
</evidence>
<gene>
    <name evidence="11" type="ORF">MYCIT1_LOCUS28488</name>
</gene>
<dbReference type="GO" id="GO:0070005">
    <property type="term" value="F:cysteine-type aminopeptidase activity"/>
    <property type="evidence" value="ECO:0007669"/>
    <property type="project" value="InterPro"/>
</dbReference>
<dbReference type="AlphaFoldDB" id="A0AAD2Q6B4"/>
<evidence type="ECO:0000256" key="2">
    <source>
        <dbReference type="ARBA" id="ARBA00012465"/>
    </source>
</evidence>
<evidence type="ECO:0000256" key="8">
    <source>
        <dbReference type="ARBA" id="ARBA00026080"/>
    </source>
</evidence>
<dbReference type="Gene3D" id="3.90.70.10">
    <property type="entry name" value="Cysteine proteinases"/>
    <property type="match status" value="1"/>
</dbReference>
<comment type="subunit">
    <text evidence="8">Homohexamer. Binds to nucleic acids. Binds single-stranded DNA and RNA with higher affinity than double-stranded DNA.</text>
</comment>
<comment type="subcellular location">
    <subcellularLocation>
        <location evidence="9">Mitochondrion</location>
    </subcellularLocation>
    <subcellularLocation>
        <location evidence="9">Cytoplasm</location>
    </subcellularLocation>
</comment>
<evidence type="ECO:0000256" key="4">
    <source>
        <dbReference type="ARBA" id="ARBA00022670"/>
    </source>
</evidence>
<evidence type="ECO:0000256" key="5">
    <source>
        <dbReference type="ARBA" id="ARBA00022801"/>
    </source>
</evidence>